<comment type="caution">
    <text evidence="2">The sequence shown here is derived from an EMBL/GenBank/DDBJ whole genome shotgun (WGS) entry which is preliminary data.</text>
</comment>
<dbReference type="Gene3D" id="1.20.1250.20">
    <property type="entry name" value="MFS general substrate transporter like domains"/>
    <property type="match status" value="2"/>
</dbReference>
<keyword evidence="1" id="KW-0472">Membrane</keyword>
<dbReference type="NCBIfam" id="TIGR00792">
    <property type="entry name" value="gph"/>
    <property type="match status" value="1"/>
</dbReference>
<dbReference type="GO" id="GO:0005886">
    <property type="term" value="C:plasma membrane"/>
    <property type="evidence" value="ECO:0007669"/>
    <property type="project" value="TreeGrafter"/>
</dbReference>
<feature type="transmembrane region" description="Helical" evidence="1">
    <location>
        <begin position="424"/>
        <end position="447"/>
    </location>
</feature>
<dbReference type="Proteomes" id="UP000886860">
    <property type="component" value="Unassembled WGS sequence"/>
</dbReference>
<feature type="transmembrane region" description="Helical" evidence="1">
    <location>
        <begin position="282"/>
        <end position="300"/>
    </location>
</feature>
<dbReference type="InterPro" id="IPR039672">
    <property type="entry name" value="MFS_2"/>
</dbReference>
<dbReference type="GO" id="GO:0008643">
    <property type="term" value="P:carbohydrate transport"/>
    <property type="evidence" value="ECO:0007669"/>
    <property type="project" value="InterPro"/>
</dbReference>
<evidence type="ECO:0000313" key="3">
    <source>
        <dbReference type="Proteomes" id="UP000886860"/>
    </source>
</evidence>
<dbReference type="InterPro" id="IPR036259">
    <property type="entry name" value="MFS_trans_sf"/>
</dbReference>
<sequence length="467" mass="50258">MAANTKTNVKPFGMADKIGYALGDFGNDFTFMLSSMFMMKFYTDVMGVAPAIVGFLMMAARFVDAVTDVTMGQIVDRSKPTRDGKFKPWIRRMCGPLGIAAFLIFQSGFAGMPMGFKIFWMFFTYLLWGSIFYTSVNIPYGSMASAVSSDPNDRAQLSTFRTIGATMASLVIGTGTPMIAYETVNGATVLVGSRMTIIAGVFAVCGIICHLLCFQLVTERVEVPQNTSKLDVGKMIKSIVSNRALLGIIAAAIMLLLGMLGMSGMAPYVFPVYYNSASAQSMSSLASNLCVLFICAPFAAKIAAKVGKKEMSVVSCLFGAAVWLVCLVVRPQNAMVFVAFYAVSYIGLGMFNTVIWAMITDVIDDAEVKNGVREDGTIYSVYSFARKLGQALSSGMIGGLMTMIGYSDAVAADPASYPEILENIFNLSCVIPAIGLIAVALALLFIYPLTKNKVGANVAELAKRRKK</sequence>
<protein>
    <submittedName>
        <fullName evidence="2">MFS transporter</fullName>
    </submittedName>
</protein>
<dbReference type="SUPFAM" id="SSF103473">
    <property type="entry name" value="MFS general substrate transporter"/>
    <property type="match status" value="1"/>
</dbReference>
<dbReference type="GO" id="GO:0006814">
    <property type="term" value="P:sodium ion transport"/>
    <property type="evidence" value="ECO:0007669"/>
    <property type="project" value="InterPro"/>
</dbReference>
<feature type="transmembrane region" description="Helical" evidence="1">
    <location>
        <begin position="391"/>
        <end position="412"/>
    </location>
</feature>
<dbReference type="GO" id="GO:0015293">
    <property type="term" value="F:symporter activity"/>
    <property type="evidence" value="ECO:0007669"/>
    <property type="project" value="InterPro"/>
</dbReference>
<name>A0A9D1GLL5_9FIRM</name>
<organism evidence="2 3">
    <name type="scientific">Candidatus Caccovicinus merdipullorum</name>
    <dbReference type="NCBI Taxonomy" id="2840724"/>
    <lineage>
        <taxon>Bacteria</taxon>
        <taxon>Bacillati</taxon>
        <taxon>Bacillota</taxon>
        <taxon>Clostridia</taxon>
        <taxon>Eubacteriales</taxon>
        <taxon>Candidatus Caccovicinus</taxon>
    </lineage>
</organism>
<dbReference type="PANTHER" id="PTHR11328">
    <property type="entry name" value="MAJOR FACILITATOR SUPERFAMILY DOMAIN-CONTAINING PROTEIN"/>
    <property type="match status" value="1"/>
</dbReference>
<feature type="transmembrane region" description="Helical" evidence="1">
    <location>
        <begin position="244"/>
        <end position="270"/>
    </location>
</feature>
<proteinExistence type="predicted"/>
<feature type="transmembrane region" description="Helical" evidence="1">
    <location>
        <begin position="118"/>
        <end position="140"/>
    </location>
</feature>
<dbReference type="EMBL" id="DVKS01000226">
    <property type="protein sequence ID" value="HIT43103.1"/>
    <property type="molecule type" value="Genomic_DNA"/>
</dbReference>
<dbReference type="CDD" id="cd17332">
    <property type="entry name" value="MFS_MelB_like"/>
    <property type="match status" value="1"/>
</dbReference>
<keyword evidence="1" id="KW-1133">Transmembrane helix</keyword>
<feature type="transmembrane region" description="Helical" evidence="1">
    <location>
        <begin position="94"/>
        <end position="112"/>
    </location>
</feature>
<gene>
    <name evidence="2" type="ORF">IAB60_13585</name>
</gene>
<feature type="transmembrane region" description="Helical" evidence="1">
    <location>
        <begin position="160"/>
        <end position="181"/>
    </location>
</feature>
<feature type="transmembrane region" description="Helical" evidence="1">
    <location>
        <begin position="193"/>
        <end position="217"/>
    </location>
</feature>
<accession>A0A9D1GLL5</accession>
<dbReference type="PANTHER" id="PTHR11328:SF24">
    <property type="entry name" value="MAJOR FACILITATOR SUPERFAMILY (MFS) PROFILE DOMAIN-CONTAINING PROTEIN"/>
    <property type="match status" value="1"/>
</dbReference>
<dbReference type="AlphaFoldDB" id="A0A9D1GLL5"/>
<reference evidence="2" key="2">
    <citation type="journal article" date="2021" name="PeerJ">
        <title>Extensive microbial diversity within the chicken gut microbiome revealed by metagenomics and culture.</title>
        <authorList>
            <person name="Gilroy R."/>
            <person name="Ravi A."/>
            <person name="Getino M."/>
            <person name="Pursley I."/>
            <person name="Horton D.L."/>
            <person name="Alikhan N.F."/>
            <person name="Baker D."/>
            <person name="Gharbi K."/>
            <person name="Hall N."/>
            <person name="Watson M."/>
            <person name="Adriaenssens E.M."/>
            <person name="Foster-Nyarko E."/>
            <person name="Jarju S."/>
            <person name="Secka A."/>
            <person name="Antonio M."/>
            <person name="Oren A."/>
            <person name="Chaudhuri R.R."/>
            <person name="La Ragione R."/>
            <person name="Hildebrand F."/>
            <person name="Pallen M.J."/>
        </authorList>
    </citation>
    <scope>NUCLEOTIDE SEQUENCE</scope>
    <source>
        <strain evidence="2">CHK123-3438</strain>
    </source>
</reference>
<keyword evidence="1" id="KW-0812">Transmembrane</keyword>
<feature type="transmembrane region" description="Helical" evidence="1">
    <location>
        <begin position="41"/>
        <end position="63"/>
    </location>
</feature>
<evidence type="ECO:0000313" key="2">
    <source>
        <dbReference type="EMBL" id="HIT43103.1"/>
    </source>
</evidence>
<dbReference type="InterPro" id="IPR001927">
    <property type="entry name" value="Na/Gal_symport"/>
</dbReference>
<dbReference type="Pfam" id="PF13347">
    <property type="entry name" value="MFS_2"/>
    <property type="match status" value="1"/>
</dbReference>
<evidence type="ECO:0000256" key="1">
    <source>
        <dbReference type="SAM" id="Phobius"/>
    </source>
</evidence>
<feature type="transmembrane region" description="Helical" evidence="1">
    <location>
        <begin position="312"/>
        <end position="330"/>
    </location>
</feature>
<feature type="transmembrane region" description="Helical" evidence="1">
    <location>
        <begin position="336"/>
        <end position="359"/>
    </location>
</feature>
<reference evidence="2" key="1">
    <citation type="submission" date="2020-10" db="EMBL/GenBank/DDBJ databases">
        <authorList>
            <person name="Gilroy R."/>
        </authorList>
    </citation>
    <scope>NUCLEOTIDE SEQUENCE</scope>
    <source>
        <strain evidence="2">CHK123-3438</strain>
    </source>
</reference>